<dbReference type="InterPro" id="IPR001611">
    <property type="entry name" value="Leu-rich_rpt"/>
</dbReference>
<dbReference type="Pfam" id="PF18962">
    <property type="entry name" value="Por_Secre_tail"/>
    <property type="match status" value="1"/>
</dbReference>
<dbReference type="EMBL" id="VUOC01000003">
    <property type="protein sequence ID" value="KAA2241304.1"/>
    <property type="molecule type" value="Genomic_DNA"/>
</dbReference>
<dbReference type="PANTHER" id="PTHR48053">
    <property type="entry name" value="LEUCINE RICH REPEAT FAMILY PROTEIN, EXPRESSED"/>
    <property type="match status" value="1"/>
</dbReference>
<name>A0A5B2VR74_9BACT</name>
<dbReference type="Pfam" id="PF00560">
    <property type="entry name" value="LRR_1"/>
    <property type="match status" value="2"/>
</dbReference>
<dbReference type="InterPro" id="IPR051716">
    <property type="entry name" value="Plant_RL_S/T_kinase"/>
</dbReference>
<keyword evidence="2" id="KW-0433">Leucine-rich repeat</keyword>
<evidence type="ECO:0000259" key="9">
    <source>
        <dbReference type="Pfam" id="PF18962"/>
    </source>
</evidence>
<dbReference type="GO" id="GO:0016020">
    <property type="term" value="C:membrane"/>
    <property type="evidence" value="ECO:0007669"/>
    <property type="project" value="UniProtKB-SubCell"/>
</dbReference>
<dbReference type="FunFam" id="3.80.10.10:FF:000095">
    <property type="entry name" value="LRR receptor-like serine/threonine-protein kinase GSO1"/>
    <property type="match status" value="1"/>
</dbReference>
<keyword evidence="7" id="KW-0472">Membrane</keyword>
<reference evidence="10 11" key="1">
    <citation type="submission" date="2019-09" db="EMBL/GenBank/DDBJ databases">
        <title>Chitinophaga ginsengihumi sp. nov., isolated from soil of ginseng rhizosphere.</title>
        <authorList>
            <person name="Lee J."/>
        </authorList>
    </citation>
    <scope>NUCLEOTIDE SEQUENCE [LARGE SCALE GENOMIC DNA]</scope>
    <source>
        <strain evidence="10 11">BN140078</strain>
    </source>
</reference>
<evidence type="ECO:0000256" key="7">
    <source>
        <dbReference type="ARBA" id="ARBA00023136"/>
    </source>
</evidence>
<proteinExistence type="predicted"/>
<dbReference type="NCBIfam" id="TIGR04183">
    <property type="entry name" value="Por_Secre_tail"/>
    <property type="match status" value="1"/>
</dbReference>
<evidence type="ECO:0000256" key="3">
    <source>
        <dbReference type="ARBA" id="ARBA00022729"/>
    </source>
</evidence>
<dbReference type="PROSITE" id="PS51450">
    <property type="entry name" value="LRR"/>
    <property type="match status" value="1"/>
</dbReference>
<dbReference type="PRINTS" id="PR00019">
    <property type="entry name" value="LEURICHRPT"/>
</dbReference>
<accession>A0A5B2VR74</accession>
<dbReference type="InterPro" id="IPR032675">
    <property type="entry name" value="LRR_dom_sf"/>
</dbReference>
<evidence type="ECO:0000256" key="8">
    <source>
        <dbReference type="SAM" id="SignalP"/>
    </source>
</evidence>
<organism evidence="10 11">
    <name type="scientific">Chitinophaga agrisoli</name>
    <dbReference type="NCBI Taxonomy" id="2607653"/>
    <lineage>
        <taxon>Bacteria</taxon>
        <taxon>Pseudomonadati</taxon>
        <taxon>Bacteroidota</taxon>
        <taxon>Chitinophagia</taxon>
        <taxon>Chitinophagales</taxon>
        <taxon>Chitinophagaceae</taxon>
        <taxon>Chitinophaga</taxon>
    </lineage>
</organism>
<reference evidence="10 11" key="2">
    <citation type="submission" date="2019-09" db="EMBL/GenBank/DDBJ databases">
        <authorList>
            <person name="Jin C."/>
        </authorList>
    </citation>
    <scope>NUCLEOTIDE SEQUENCE [LARGE SCALE GENOMIC DNA]</scope>
    <source>
        <strain evidence="10 11">BN140078</strain>
    </source>
</reference>
<feature type="domain" description="Secretion system C-terminal sorting" evidence="9">
    <location>
        <begin position="460"/>
        <end position="534"/>
    </location>
</feature>
<dbReference type="FunFam" id="3.80.10.10:FF:000041">
    <property type="entry name" value="LRR receptor-like serine/threonine-protein kinase ERECTA"/>
    <property type="match status" value="1"/>
</dbReference>
<gene>
    <name evidence="10" type="ORF">F0L74_15475</name>
</gene>
<evidence type="ECO:0000313" key="10">
    <source>
        <dbReference type="EMBL" id="KAA2241304.1"/>
    </source>
</evidence>
<evidence type="ECO:0000256" key="6">
    <source>
        <dbReference type="ARBA" id="ARBA00022840"/>
    </source>
</evidence>
<feature type="chain" id="PRO_5022902784" evidence="8">
    <location>
        <begin position="24"/>
        <end position="537"/>
    </location>
</feature>
<dbReference type="Gene3D" id="3.80.10.10">
    <property type="entry name" value="Ribonuclease Inhibitor"/>
    <property type="match status" value="3"/>
</dbReference>
<dbReference type="RefSeq" id="WP_149838819.1">
    <property type="nucleotide sequence ID" value="NZ_VUOC01000003.1"/>
</dbReference>
<protein>
    <submittedName>
        <fullName evidence="10">T9SS type A sorting domain-containing protein</fullName>
    </submittedName>
</protein>
<dbReference type="InterPro" id="IPR026444">
    <property type="entry name" value="Secre_tail"/>
</dbReference>
<dbReference type="PANTHER" id="PTHR48053:SF71">
    <property type="entry name" value="LEUCINE RICH REPEAT FAMILY PROTEIN, EXPRESSED"/>
    <property type="match status" value="1"/>
</dbReference>
<dbReference type="Proteomes" id="UP000324611">
    <property type="component" value="Unassembled WGS sequence"/>
</dbReference>
<evidence type="ECO:0000256" key="1">
    <source>
        <dbReference type="ARBA" id="ARBA00004167"/>
    </source>
</evidence>
<keyword evidence="3 8" id="KW-0732">Signal</keyword>
<keyword evidence="5" id="KW-0547">Nucleotide-binding</keyword>
<dbReference type="SMART" id="SM00369">
    <property type="entry name" value="LRR_TYP"/>
    <property type="match status" value="6"/>
</dbReference>
<comment type="caution">
    <text evidence="10">The sequence shown here is derived from an EMBL/GenBank/DDBJ whole genome shotgun (WGS) entry which is preliminary data.</text>
</comment>
<dbReference type="SUPFAM" id="SSF52047">
    <property type="entry name" value="RNI-like"/>
    <property type="match status" value="1"/>
</dbReference>
<dbReference type="InterPro" id="IPR003591">
    <property type="entry name" value="Leu-rich_rpt_typical-subtyp"/>
</dbReference>
<dbReference type="Pfam" id="PF13855">
    <property type="entry name" value="LRR_8"/>
    <property type="match status" value="2"/>
</dbReference>
<evidence type="ECO:0000256" key="2">
    <source>
        <dbReference type="ARBA" id="ARBA00022614"/>
    </source>
</evidence>
<dbReference type="AlphaFoldDB" id="A0A5B2VR74"/>
<sequence length="537" mass="59885">MRMLSKVISAVILCYVHLSTIVAQPVNKQDSLILVAIYHATDGRLWRQNTNWLSGPVPTWHGVELTNGRVTTLALTNNNLSGQVPPVLGKLDALIRLYLSNNRLTGKIPFELSRLSNLEALDLSGNQLTGHIPSALARLSNLRELYLPRNQLTGRIPSALGNMKNLETIFLSFNPIYGRIPARLRRLSTLGRLIITDTRISGRIPAFIGYYPKLNTLSLSNNRLRGRIPSSLSRLIHVSAIELQHNALTGKIPSHLDQMDNLFDLDLSFNKLSGHIPSNLGHAPNLQRLFLSYNRLTGRIPPSLGAAANLYEIRVDNNQLSGPLPASLADPFIKDLWLNGNRLNFAGMEKIADSVQRYIFYPQANVPIKKRGNMLSVDVGGTPANNSYTWYRNMEVVATTNEPFYNAIISGSYFVWATNARINGLLVSDPVYVTVPADTIPGLKPIPTLPKEQPFFILSPNPAVKDIYIRLLLDKHSPWLDITITDMNRRVVLHKRQAAMKGQSFMMVDIQGLDNGMYVLTVRSGEQLGSKQFLILH</sequence>
<dbReference type="GO" id="GO:0005524">
    <property type="term" value="F:ATP binding"/>
    <property type="evidence" value="ECO:0007669"/>
    <property type="project" value="UniProtKB-KW"/>
</dbReference>
<keyword evidence="11" id="KW-1185">Reference proteome</keyword>
<evidence type="ECO:0000313" key="11">
    <source>
        <dbReference type="Proteomes" id="UP000324611"/>
    </source>
</evidence>
<feature type="signal peptide" evidence="8">
    <location>
        <begin position="1"/>
        <end position="23"/>
    </location>
</feature>
<comment type="subcellular location">
    <subcellularLocation>
        <location evidence="1">Membrane</location>
        <topology evidence="1">Single-pass membrane protein</topology>
    </subcellularLocation>
</comment>
<keyword evidence="4" id="KW-0677">Repeat</keyword>
<evidence type="ECO:0000256" key="4">
    <source>
        <dbReference type="ARBA" id="ARBA00022737"/>
    </source>
</evidence>
<keyword evidence="6" id="KW-0067">ATP-binding</keyword>
<evidence type="ECO:0000256" key="5">
    <source>
        <dbReference type="ARBA" id="ARBA00022741"/>
    </source>
</evidence>